<feature type="domain" description="AAA-ATPase-like" evidence="1">
    <location>
        <begin position="9"/>
        <end position="203"/>
    </location>
</feature>
<dbReference type="Gene3D" id="3.40.50.300">
    <property type="entry name" value="P-loop containing nucleotide triphosphate hydrolases"/>
    <property type="match status" value="1"/>
</dbReference>
<proteinExistence type="predicted"/>
<comment type="caution">
    <text evidence="2">The sequence shown here is derived from an EMBL/GenBank/DDBJ whole genome shotgun (WGS) entry which is preliminary data.</text>
</comment>
<evidence type="ECO:0000259" key="1">
    <source>
        <dbReference type="Pfam" id="PF09820"/>
    </source>
</evidence>
<dbReference type="InterPro" id="IPR018631">
    <property type="entry name" value="AAA-ATPase-like_dom"/>
</dbReference>
<dbReference type="PANTHER" id="PTHR34825">
    <property type="entry name" value="CONSERVED PROTEIN, WITH A WEAK D-GALACTARATE DEHYDRATASE/ALTRONATE HYDROLASE DOMAIN"/>
    <property type="match status" value="1"/>
</dbReference>
<dbReference type="Proteomes" id="UP001194714">
    <property type="component" value="Unassembled WGS sequence"/>
</dbReference>
<dbReference type="Pfam" id="PF08011">
    <property type="entry name" value="PDDEXK_9"/>
    <property type="match status" value="1"/>
</dbReference>
<gene>
    <name evidence="2" type="ORF">NEPTK9_000087</name>
</gene>
<evidence type="ECO:0000313" key="3">
    <source>
        <dbReference type="Proteomes" id="UP001194714"/>
    </source>
</evidence>
<protein>
    <recommendedName>
        <fullName evidence="1">AAA-ATPase-like domain-containing protein</fullName>
    </recommendedName>
</protein>
<reference evidence="2 3" key="1">
    <citation type="submission" date="2020-01" db="EMBL/GenBank/DDBJ databases">
        <title>Draft genome sequence of Cand. Neptunochlamydia vexilliferae K9.</title>
        <authorList>
            <person name="Schulz F."/>
            <person name="Koestlbacher S."/>
            <person name="Wascher F."/>
            <person name="Pizzetti I."/>
            <person name="Horn M."/>
        </authorList>
    </citation>
    <scope>NUCLEOTIDE SEQUENCE [LARGE SCALE GENOMIC DNA]</scope>
    <source>
        <strain evidence="2 3">K9</strain>
    </source>
</reference>
<organism evidence="2 3">
    <name type="scientific">Candidatus Neptunichlamydia vexilliferae</name>
    <dbReference type="NCBI Taxonomy" id="1651774"/>
    <lineage>
        <taxon>Bacteria</taxon>
        <taxon>Pseudomonadati</taxon>
        <taxon>Chlamydiota</taxon>
        <taxon>Chlamydiia</taxon>
        <taxon>Parachlamydiales</taxon>
        <taxon>Simkaniaceae</taxon>
        <taxon>Candidatus Neptunichlamydia</taxon>
    </lineage>
</organism>
<dbReference type="EMBL" id="JAAEJV010000001">
    <property type="protein sequence ID" value="MBF5058590.1"/>
    <property type="molecule type" value="Genomic_DNA"/>
</dbReference>
<sequence>MGIIMKKLPIGIQNIREIIEENYIYVDKTRFAHQLISSGKHYFLARPRRFGKSLFLNTLEEIFKGSKELFQGCYIEQSNYDWKEYPVVYLDFSQFDNSSSEQLKKDLAEKLEETAQVHQLTIKAPSIQSKLRKLIEGLAKKERVVVLVDDYDKPIIDHLKNVEQAIENRDLLQRFFATLKSLDRYLKFIFTTGVSKFSQVSLFSAQNNLNDITMDPRYGAMMGYTVEELALNFEAHIDAIAKEENRKKEEIFAALKIWYNGYRFTKEKTPVYNPFSTLKYMDKKELEPYWYSTGTPSFLIHQVQKHPQSMVPLIGTTATKNELSNINDFDKIHLPALMFQTGYLTIDTYNPTTNRYHLTFPNKEVQEAFLNSLVKYFTTINPTVSSKCQQILETHQLTLFFNEIRSMLASFPYQLFVKATEATYQSVLLGILKGMELEVEAEQATNIGRSDLVIQMEKTTYILELKLNAPPEQALAQIHDRKYFERYTQKGKEIALIGVTFSSESRTISSWKGELLSTDGDRVQPLE</sequence>
<accession>A0ABS0AX96</accession>
<keyword evidence="3" id="KW-1185">Reference proteome</keyword>
<dbReference type="SUPFAM" id="SSF52540">
    <property type="entry name" value="P-loop containing nucleoside triphosphate hydrolases"/>
    <property type="match status" value="1"/>
</dbReference>
<dbReference type="PANTHER" id="PTHR34825:SF1">
    <property type="entry name" value="AAA-ATPASE-LIKE DOMAIN-CONTAINING PROTEIN"/>
    <property type="match status" value="1"/>
</dbReference>
<dbReference type="Pfam" id="PF09820">
    <property type="entry name" value="AAA-ATPase_like"/>
    <property type="match status" value="1"/>
</dbReference>
<dbReference type="InterPro" id="IPR027417">
    <property type="entry name" value="P-loop_NTPase"/>
</dbReference>
<evidence type="ECO:0000313" key="2">
    <source>
        <dbReference type="EMBL" id="MBF5058590.1"/>
    </source>
</evidence>
<dbReference type="InterPro" id="IPR012547">
    <property type="entry name" value="PDDEXK_9"/>
</dbReference>
<name>A0ABS0AX96_9BACT</name>